<comment type="caution">
    <text evidence="2">The sequence shown here is derived from an EMBL/GenBank/DDBJ whole genome shotgun (WGS) entry which is preliminary data.</text>
</comment>
<dbReference type="EMBL" id="CAMAPE010000038">
    <property type="protein sequence ID" value="CAH9099740.1"/>
    <property type="molecule type" value="Genomic_DNA"/>
</dbReference>
<protein>
    <submittedName>
        <fullName evidence="2">Uncharacterized protein</fullName>
    </submittedName>
</protein>
<feature type="region of interest" description="Disordered" evidence="1">
    <location>
        <begin position="1"/>
        <end position="75"/>
    </location>
</feature>
<feature type="compositionally biased region" description="Acidic residues" evidence="1">
    <location>
        <begin position="25"/>
        <end position="38"/>
    </location>
</feature>
<name>A0A9P1EEJ3_CUSEU</name>
<dbReference type="AlphaFoldDB" id="A0A9P1EEJ3"/>
<reference evidence="2" key="1">
    <citation type="submission" date="2022-07" db="EMBL/GenBank/DDBJ databases">
        <authorList>
            <person name="Macas J."/>
            <person name="Novak P."/>
            <person name="Neumann P."/>
        </authorList>
    </citation>
    <scope>NUCLEOTIDE SEQUENCE</scope>
</reference>
<keyword evidence="3" id="KW-1185">Reference proteome</keyword>
<dbReference type="Proteomes" id="UP001152484">
    <property type="component" value="Unassembled WGS sequence"/>
</dbReference>
<accession>A0A9P1EEJ3</accession>
<proteinExistence type="predicted"/>
<gene>
    <name evidence="2" type="ORF">CEURO_LOCUS14603</name>
</gene>
<evidence type="ECO:0000256" key="1">
    <source>
        <dbReference type="SAM" id="MobiDB-lite"/>
    </source>
</evidence>
<sequence>MSDEQVEQLLQPHQGRFFHQQDIPTIDEEELEDDDVGEGDPQTAEDEVHGTPDHEEEQAEVATSSQGDEKAEPVFKANFTKVKDPETEIRYTTCKHCPKV</sequence>
<evidence type="ECO:0000313" key="2">
    <source>
        <dbReference type="EMBL" id="CAH9099740.1"/>
    </source>
</evidence>
<organism evidence="2 3">
    <name type="scientific">Cuscuta europaea</name>
    <name type="common">European dodder</name>
    <dbReference type="NCBI Taxonomy" id="41803"/>
    <lineage>
        <taxon>Eukaryota</taxon>
        <taxon>Viridiplantae</taxon>
        <taxon>Streptophyta</taxon>
        <taxon>Embryophyta</taxon>
        <taxon>Tracheophyta</taxon>
        <taxon>Spermatophyta</taxon>
        <taxon>Magnoliopsida</taxon>
        <taxon>eudicotyledons</taxon>
        <taxon>Gunneridae</taxon>
        <taxon>Pentapetalae</taxon>
        <taxon>asterids</taxon>
        <taxon>lamiids</taxon>
        <taxon>Solanales</taxon>
        <taxon>Convolvulaceae</taxon>
        <taxon>Cuscuteae</taxon>
        <taxon>Cuscuta</taxon>
        <taxon>Cuscuta subgen. Cuscuta</taxon>
    </lineage>
</organism>
<evidence type="ECO:0000313" key="3">
    <source>
        <dbReference type="Proteomes" id="UP001152484"/>
    </source>
</evidence>